<accession>A0A9P8W042</accession>
<evidence type="ECO:0000313" key="4">
    <source>
        <dbReference type="Proteomes" id="UP000777438"/>
    </source>
</evidence>
<dbReference type="Pfam" id="PF24086">
    <property type="entry name" value="DUF7371"/>
    <property type="match status" value="1"/>
</dbReference>
<feature type="domain" description="DUF7371" evidence="2">
    <location>
        <begin position="76"/>
        <end position="256"/>
    </location>
</feature>
<feature type="compositionally biased region" description="Polar residues" evidence="1">
    <location>
        <begin position="47"/>
        <end position="60"/>
    </location>
</feature>
<keyword evidence="4" id="KW-1185">Reference proteome</keyword>
<dbReference type="EMBL" id="JAGPYM010000016">
    <property type="protein sequence ID" value="KAH6886456.1"/>
    <property type="molecule type" value="Genomic_DNA"/>
</dbReference>
<name>A0A9P8W042_9HYPO</name>
<dbReference type="InterPro" id="IPR055795">
    <property type="entry name" value="DUF7371"/>
</dbReference>
<evidence type="ECO:0000259" key="2">
    <source>
        <dbReference type="Pfam" id="PF24086"/>
    </source>
</evidence>
<comment type="caution">
    <text evidence="3">The sequence shown here is derived from an EMBL/GenBank/DDBJ whole genome shotgun (WGS) entry which is preliminary data.</text>
</comment>
<proteinExistence type="predicted"/>
<protein>
    <recommendedName>
        <fullName evidence="2">DUF7371 domain-containing protein</fullName>
    </recommendedName>
</protein>
<dbReference type="AlphaFoldDB" id="A0A9P8W042"/>
<dbReference type="OrthoDB" id="5385013at2759"/>
<reference evidence="3 4" key="1">
    <citation type="journal article" date="2021" name="Nat. Commun.">
        <title>Genetic determinants of endophytism in the Arabidopsis root mycobiome.</title>
        <authorList>
            <person name="Mesny F."/>
            <person name="Miyauchi S."/>
            <person name="Thiergart T."/>
            <person name="Pickel B."/>
            <person name="Atanasova L."/>
            <person name="Karlsson M."/>
            <person name="Huettel B."/>
            <person name="Barry K.W."/>
            <person name="Haridas S."/>
            <person name="Chen C."/>
            <person name="Bauer D."/>
            <person name="Andreopoulos W."/>
            <person name="Pangilinan J."/>
            <person name="LaButti K."/>
            <person name="Riley R."/>
            <person name="Lipzen A."/>
            <person name="Clum A."/>
            <person name="Drula E."/>
            <person name="Henrissat B."/>
            <person name="Kohler A."/>
            <person name="Grigoriev I.V."/>
            <person name="Martin F.M."/>
            <person name="Hacquard S."/>
        </authorList>
    </citation>
    <scope>NUCLEOTIDE SEQUENCE [LARGE SCALE GENOMIC DNA]</scope>
    <source>
        <strain evidence="3 4">MPI-CAGE-CH-0241</strain>
    </source>
</reference>
<organism evidence="3 4">
    <name type="scientific">Thelonectria olida</name>
    <dbReference type="NCBI Taxonomy" id="1576542"/>
    <lineage>
        <taxon>Eukaryota</taxon>
        <taxon>Fungi</taxon>
        <taxon>Dikarya</taxon>
        <taxon>Ascomycota</taxon>
        <taxon>Pezizomycotina</taxon>
        <taxon>Sordariomycetes</taxon>
        <taxon>Hypocreomycetidae</taxon>
        <taxon>Hypocreales</taxon>
        <taxon>Nectriaceae</taxon>
        <taxon>Thelonectria</taxon>
    </lineage>
</organism>
<dbReference type="Proteomes" id="UP000777438">
    <property type="component" value="Unassembled WGS sequence"/>
</dbReference>
<evidence type="ECO:0000256" key="1">
    <source>
        <dbReference type="SAM" id="MobiDB-lite"/>
    </source>
</evidence>
<evidence type="ECO:0000313" key="3">
    <source>
        <dbReference type="EMBL" id="KAH6886456.1"/>
    </source>
</evidence>
<sequence length="300" mass="32671">MATVAVPAGPEPGKRVIRRQEGLNPFFGAWANSSSSSSPVDMPTLSLDPSPTPGSETSHPTVCPNASGVNLAVDFDSAKPGPLFNPVEDIWFSEGFHISPSGQHPQPFLPSSGNQVVEFVPPALSNTAFSGSGDVAEIGVGPHASSPCFRFDFFGASLGCETQGNEEWCEFEISAYRYNDDLSGEESIAWSEVKQVLACPTFFEGGYELTPIELEGYNDLSSVLITVRVGLELRTWWGDDFRVGWTDNSCIASACRSDVPSTRVKRETVASALRRGLYKWSRDGLERFDEEEVWNSVLDE</sequence>
<feature type="region of interest" description="Disordered" evidence="1">
    <location>
        <begin position="32"/>
        <end position="61"/>
    </location>
</feature>
<gene>
    <name evidence="3" type="ORF">B0T10DRAFT_491236</name>
</gene>